<accession>A0A2P2LA19</accession>
<reference evidence="1" key="1">
    <citation type="submission" date="2018-02" db="EMBL/GenBank/DDBJ databases">
        <title>Rhizophora mucronata_Transcriptome.</title>
        <authorList>
            <person name="Meera S.P."/>
            <person name="Sreeshan A."/>
            <person name="Augustine A."/>
        </authorList>
    </citation>
    <scope>NUCLEOTIDE SEQUENCE</scope>
    <source>
        <tissue evidence="1">Leaf</tissue>
    </source>
</reference>
<sequence>MVVPYLILSGKLGPDLFGPRRNLKKKKN</sequence>
<dbReference type="AlphaFoldDB" id="A0A2P2LA19"/>
<evidence type="ECO:0000313" key="1">
    <source>
        <dbReference type="EMBL" id="MBX14828.1"/>
    </source>
</evidence>
<name>A0A2P2LA19_RHIMU</name>
<protein>
    <submittedName>
        <fullName evidence="1">CLK4-associating serine/arginine rich protein isoform X2</fullName>
    </submittedName>
</protein>
<proteinExistence type="predicted"/>
<dbReference type="EMBL" id="GGEC01034344">
    <property type="protein sequence ID" value="MBX14828.1"/>
    <property type="molecule type" value="Transcribed_RNA"/>
</dbReference>
<organism evidence="1">
    <name type="scientific">Rhizophora mucronata</name>
    <name type="common">Asiatic mangrove</name>
    <dbReference type="NCBI Taxonomy" id="61149"/>
    <lineage>
        <taxon>Eukaryota</taxon>
        <taxon>Viridiplantae</taxon>
        <taxon>Streptophyta</taxon>
        <taxon>Embryophyta</taxon>
        <taxon>Tracheophyta</taxon>
        <taxon>Spermatophyta</taxon>
        <taxon>Magnoliopsida</taxon>
        <taxon>eudicotyledons</taxon>
        <taxon>Gunneridae</taxon>
        <taxon>Pentapetalae</taxon>
        <taxon>rosids</taxon>
        <taxon>fabids</taxon>
        <taxon>Malpighiales</taxon>
        <taxon>Rhizophoraceae</taxon>
        <taxon>Rhizophora</taxon>
    </lineage>
</organism>